<evidence type="ECO:0000259" key="2">
    <source>
        <dbReference type="PROSITE" id="PS50821"/>
    </source>
</evidence>
<name>A0A3P6TAA9_LITSI</name>
<gene>
    <name evidence="4" type="ORF">NLS_LOCUS6959</name>
</gene>
<dbReference type="PROSITE" id="PS50822">
    <property type="entry name" value="PIWI"/>
    <property type="match status" value="1"/>
</dbReference>
<sequence>MAAGFDVEKITVQMGQASVREPPIYLAEKVPPGTRKFESLDVVTNVLGLIPQKNIPVYRYDFCVLEEFPPKKGSTEPFFKEVSKQTKNDYLTVDRKTKCLLVYQALLKREKQFFGNMDSLIYDRASILYSLRKLPMPKASDEQRVTFFVMPDELPVNIVCEDCIKIHTHVKPCKEDFQLTMSDLKSCVSNNLDNINRSLQQFLEILVMQEVFFMEGRFVSYGTGECYLMDPNQFGFGDRDAPLLEEGKYVAIGAAKGVRIIEGPRGFKEGINAALVFDVKKAAFHIDNQNLLEKVEHILRKGRVDLTRGIGQQSITVLNNALKGLYVRCDYGKRRAFIIAGVSKENARTSKLVTKDGEMTIEKYFETKYSMKLKYPTLPLIMEKCQPKSNFYPIEVLSVCENQRVSKGQQTSSQVQTMIRACATLPSIRLQQTNVLSKAMKLDNSNRNKWMDKCNVTVTSNLEFKARVLPMPAIEYRTNGWVKPCEKTSWTDGRNQYLIPAVCKNWCAVALMGQREGRFNEHQFRNYIQIFLKHCRRHGMEMGDPLVLEYIHRSKQQDIESLVLKAKRLGATFIHFVTADELSYHAHMKYIESQEQIVTQDLKASTAIAVAMQNKAQTLDNIVNKTNIKMGGLNYSVHLETDCDGWLMKTGLLIVGLDIAHPVWMSSRKDQNGVPSVVGYSANIKKHPLDFIGGYRYGKANAEEMVDDTIQHIFADVLQYFNANRGKPPVHLFVIRDGISVGQYKYVMKYEVENIKKACQMVGGPGFRPHITFIVLTKMHRLRIYKKNIRKQDRGAEQNIKPGTVIDEYVVDPTINEFYLNSHSAFQGTTKTPRYTLLFDTSGMKADVMQGIVYALAYDFQIVNMAVSRPSPVMIASRMAKRGRSNYMAMYGDDSENSDNGNGIEKDLVELNNRLSYISKPLEVVRFNA</sequence>
<accession>A0A3P6TAA9</accession>
<dbReference type="SMART" id="SM00950">
    <property type="entry name" value="Piwi"/>
    <property type="match status" value="1"/>
</dbReference>
<evidence type="ECO:0000313" key="5">
    <source>
        <dbReference type="Proteomes" id="UP000277928"/>
    </source>
</evidence>
<dbReference type="OMA" id="THLFVIR"/>
<dbReference type="STRING" id="42156.A0A3P6TAA9"/>
<dbReference type="InterPro" id="IPR003165">
    <property type="entry name" value="Piwi"/>
</dbReference>
<dbReference type="Gene3D" id="3.30.420.10">
    <property type="entry name" value="Ribonuclease H-like superfamily/Ribonuclease H"/>
    <property type="match status" value="1"/>
</dbReference>
<dbReference type="PANTHER" id="PTHR22891">
    <property type="entry name" value="EUKARYOTIC TRANSLATION INITIATION FACTOR 2C"/>
    <property type="match status" value="1"/>
</dbReference>
<dbReference type="Pfam" id="PF02171">
    <property type="entry name" value="Piwi"/>
    <property type="match status" value="1"/>
</dbReference>
<comment type="similarity">
    <text evidence="1">Belongs to the argonaute family.</text>
</comment>
<dbReference type="SMART" id="SM00949">
    <property type="entry name" value="PAZ"/>
    <property type="match status" value="1"/>
</dbReference>
<dbReference type="InterPro" id="IPR036397">
    <property type="entry name" value="RNaseH_sf"/>
</dbReference>
<dbReference type="Gene3D" id="2.170.260.10">
    <property type="entry name" value="paz domain"/>
    <property type="match status" value="1"/>
</dbReference>
<dbReference type="AlphaFoldDB" id="A0A3P6TAA9"/>
<dbReference type="OrthoDB" id="9981668at2759"/>
<proteinExistence type="inferred from homology"/>
<dbReference type="InterPro" id="IPR012337">
    <property type="entry name" value="RNaseH-like_sf"/>
</dbReference>
<dbReference type="Proteomes" id="UP000277928">
    <property type="component" value="Unassembled WGS sequence"/>
</dbReference>
<protein>
    <recommendedName>
        <fullName evidence="6">Piwi domain-containing protein</fullName>
    </recommendedName>
</protein>
<dbReference type="SUPFAM" id="SSF53098">
    <property type="entry name" value="Ribonuclease H-like"/>
    <property type="match status" value="1"/>
</dbReference>
<feature type="domain" description="PAZ" evidence="2">
    <location>
        <begin position="313"/>
        <end position="401"/>
    </location>
</feature>
<dbReference type="InterPro" id="IPR003100">
    <property type="entry name" value="PAZ_dom"/>
</dbReference>
<evidence type="ECO:0000259" key="3">
    <source>
        <dbReference type="PROSITE" id="PS50822"/>
    </source>
</evidence>
<feature type="domain" description="Piwi" evidence="3">
    <location>
        <begin position="613"/>
        <end position="888"/>
    </location>
</feature>
<reference evidence="4 5" key="1">
    <citation type="submission" date="2018-08" db="EMBL/GenBank/DDBJ databases">
        <authorList>
            <person name="Laetsch R D."/>
            <person name="Stevens L."/>
            <person name="Kumar S."/>
            <person name="Blaxter L. M."/>
        </authorList>
    </citation>
    <scope>NUCLEOTIDE SEQUENCE [LARGE SCALE GENOMIC DNA]</scope>
</reference>
<dbReference type="InterPro" id="IPR036085">
    <property type="entry name" value="PAZ_dom_sf"/>
</dbReference>
<evidence type="ECO:0000313" key="4">
    <source>
        <dbReference type="EMBL" id="VDK85086.1"/>
    </source>
</evidence>
<dbReference type="SUPFAM" id="SSF101690">
    <property type="entry name" value="PAZ domain"/>
    <property type="match status" value="1"/>
</dbReference>
<evidence type="ECO:0000256" key="1">
    <source>
        <dbReference type="RuleBase" id="RU361178"/>
    </source>
</evidence>
<dbReference type="GO" id="GO:0003723">
    <property type="term" value="F:RNA binding"/>
    <property type="evidence" value="ECO:0007669"/>
    <property type="project" value="InterPro"/>
</dbReference>
<evidence type="ECO:0008006" key="6">
    <source>
        <dbReference type="Google" id="ProtNLM"/>
    </source>
</evidence>
<dbReference type="EMBL" id="UYRX01000662">
    <property type="protein sequence ID" value="VDK85086.1"/>
    <property type="molecule type" value="Genomic_DNA"/>
</dbReference>
<dbReference type="PROSITE" id="PS50821">
    <property type="entry name" value="PAZ"/>
    <property type="match status" value="1"/>
</dbReference>
<organism evidence="4 5">
    <name type="scientific">Litomosoides sigmodontis</name>
    <name type="common">Filarial nematode worm</name>
    <dbReference type="NCBI Taxonomy" id="42156"/>
    <lineage>
        <taxon>Eukaryota</taxon>
        <taxon>Metazoa</taxon>
        <taxon>Ecdysozoa</taxon>
        <taxon>Nematoda</taxon>
        <taxon>Chromadorea</taxon>
        <taxon>Rhabditida</taxon>
        <taxon>Spirurina</taxon>
        <taxon>Spiruromorpha</taxon>
        <taxon>Filarioidea</taxon>
        <taxon>Onchocercidae</taxon>
        <taxon>Litomosoides</taxon>
    </lineage>
</organism>
<keyword evidence="5" id="KW-1185">Reference proteome</keyword>
<dbReference type="CDD" id="cd02846">
    <property type="entry name" value="PAZ_argonaute_like"/>
    <property type="match status" value="1"/>
</dbReference>
<dbReference type="Gene3D" id="3.40.50.2300">
    <property type="match status" value="1"/>
</dbReference>
<dbReference type="Pfam" id="PF02170">
    <property type="entry name" value="PAZ"/>
    <property type="match status" value="1"/>
</dbReference>